<protein>
    <recommendedName>
        <fullName evidence="4">Chain length determinant protein</fullName>
    </recommendedName>
</protein>
<reference evidence="2 3" key="1">
    <citation type="submission" date="2016-10" db="EMBL/GenBank/DDBJ databases">
        <authorList>
            <person name="de Groot N.N."/>
        </authorList>
    </citation>
    <scope>NUCLEOTIDE SEQUENCE [LARGE SCALE GENOMIC DNA]</scope>
    <source>
        <strain evidence="2 3">DSM 19033</strain>
    </source>
</reference>
<evidence type="ECO:0000256" key="1">
    <source>
        <dbReference type="SAM" id="Phobius"/>
    </source>
</evidence>
<feature type="transmembrane region" description="Helical" evidence="1">
    <location>
        <begin position="329"/>
        <end position="350"/>
    </location>
</feature>
<dbReference type="RefSeq" id="WP_090557848.1">
    <property type="nucleotide sequence ID" value="NZ_FNRA01000008.1"/>
</dbReference>
<dbReference type="PANTHER" id="PTHR32309:SF31">
    <property type="entry name" value="CAPSULAR EXOPOLYSACCHARIDE FAMILY"/>
    <property type="match status" value="1"/>
</dbReference>
<dbReference type="InterPro" id="IPR050445">
    <property type="entry name" value="Bact_polysacc_biosynth/exp"/>
</dbReference>
<gene>
    <name evidence="2" type="ORF">SAMN05443550_10855</name>
</gene>
<evidence type="ECO:0008006" key="4">
    <source>
        <dbReference type="Google" id="ProtNLM"/>
    </source>
</evidence>
<sequence length="362" mass="40383">MNNDQTTYPYEPEFSLKKLLLDRVGDFKYLLRFKKSMALVLVIAAALGAAFAWKWPVTYTARLTFVIDDSKSSGGGGGLSSLASQFGFNLDGIGGASGVLAGDNVQELLKSQRLIKETLLSPYDDKGTLSLADQYAKVYKLNKLWLKHSKDGKITTFPVKAKSYSRLQDSLLHVITDMILNGSFGIAKTDKKLSFFEVNTTMRDEKLAQLFCTRMIKQGTDFFIQTKTGRLRNNVERLQHRADSIGVILNRKTYAASSASQSLLDLNPAYTSANANSDIRERDKLVLSSIYTETVKNLEASKTMLAQETPTVQIVDEPEFPLKKNRLKYSATMLLFMVGFVALYALYLIATRKTESSEQHLG</sequence>
<keyword evidence="1" id="KW-1133">Transmembrane helix</keyword>
<dbReference type="PANTHER" id="PTHR32309">
    <property type="entry name" value="TYROSINE-PROTEIN KINASE"/>
    <property type="match status" value="1"/>
</dbReference>
<dbReference type="OrthoDB" id="745212at2"/>
<organism evidence="2 3">
    <name type="scientific">Pedobacter hartonius</name>
    <dbReference type="NCBI Taxonomy" id="425514"/>
    <lineage>
        <taxon>Bacteria</taxon>
        <taxon>Pseudomonadati</taxon>
        <taxon>Bacteroidota</taxon>
        <taxon>Sphingobacteriia</taxon>
        <taxon>Sphingobacteriales</taxon>
        <taxon>Sphingobacteriaceae</taxon>
        <taxon>Pedobacter</taxon>
    </lineage>
</organism>
<evidence type="ECO:0000313" key="3">
    <source>
        <dbReference type="Proteomes" id="UP000198850"/>
    </source>
</evidence>
<feature type="transmembrane region" description="Helical" evidence="1">
    <location>
        <begin position="37"/>
        <end position="55"/>
    </location>
</feature>
<dbReference type="AlphaFoldDB" id="A0A1H4FPJ9"/>
<accession>A0A1H4FPJ9</accession>
<keyword evidence="1" id="KW-0472">Membrane</keyword>
<keyword evidence="3" id="KW-1185">Reference proteome</keyword>
<dbReference type="EMBL" id="FNRA01000008">
    <property type="protein sequence ID" value="SEA99289.1"/>
    <property type="molecule type" value="Genomic_DNA"/>
</dbReference>
<name>A0A1H4FPJ9_9SPHI</name>
<evidence type="ECO:0000313" key="2">
    <source>
        <dbReference type="EMBL" id="SEA99289.1"/>
    </source>
</evidence>
<keyword evidence="1" id="KW-0812">Transmembrane</keyword>
<proteinExistence type="predicted"/>
<dbReference type="Proteomes" id="UP000198850">
    <property type="component" value="Unassembled WGS sequence"/>
</dbReference>
<dbReference type="STRING" id="425514.SAMN05443550_10855"/>